<organism evidence="2 3">
    <name type="scientific">Mycolicibacterium mageritense</name>
    <name type="common">Mycobacterium mageritense</name>
    <dbReference type="NCBI Taxonomy" id="53462"/>
    <lineage>
        <taxon>Bacteria</taxon>
        <taxon>Bacillati</taxon>
        <taxon>Actinomycetota</taxon>
        <taxon>Actinomycetes</taxon>
        <taxon>Mycobacteriales</taxon>
        <taxon>Mycobacteriaceae</taxon>
        <taxon>Mycolicibacterium</taxon>
    </lineage>
</organism>
<evidence type="ECO:0000259" key="1">
    <source>
        <dbReference type="Pfam" id="PF04480"/>
    </source>
</evidence>
<protein>
    <recommendedName>
        <fullName evidence="1">DUF559 domain-containing protein</fullName>
    </recommendedName>
</protein>
<dbReference type="Proteomes" id="UP001241092">
    <property type="component" value="Chromosome"/>
</dbReference>
<dbReference type="AlphaFoldDB" id="A0AAI8XL34"/>
<dbReference type="Pfam" id="PF04480">
    <property type="entry name" value="DUF559"/>
    <property type="match status" value="1"/>
</dbReference>
<name>A0AAI8XL34_MYCME</name>
<dbReference type="EMBL" id="AP027452">
    <property type="protein sequence ID" value="BDY26456.1"/>
    <property type="molecule type" value="Genomic_DNA"/>
</dbReference>
<sequence length="285" mass="32157">MDIGSDPFVGSEALASGALNRYELRRYYQRLMPNVYLDKRIALTLRLRTQAAWLWSGREAVVAGLAASALHRAQWIDDDVPVELIWANARPPRRVVTRADLLLPRECQLLDGLNVTTPERTAFDLGRRGSLEEAVARLDALGNATEFKATDVLMLAESHRHVRGLRQLECALDLYDPGAQSPKETWLRLMIIDEGYPRPQTQIPVPGPNGQPRYYLDMGWEEYMLAVEYDGVQHADALGYDIVRNEHISDAGWTTIRVAAGHRRPEIMARLHVAWSRVAAALVLR</sequence>
<evidence type="ECO:0000313" key="3">
    <source>
        <dbReference type="Proteomes" id="UP001241092"/>
    </source>
</evidence>
<proteinExistence type="predicted"/>
<gene>
    <name evidence="2" type="ORF">hbim_00367</name>
</gene>
<dbReference type="RefSeq" id="WP_286213201.1">
    <property type="nucleotide sequence ID" value="NZ_AP027452.1"/>
</dbReference>
<dbReference type="InterPro" id="IPR007569">
    <property type="entry name" value="DUF559"/>
</dbReference>
<reference evidence="2" key="1">
    <citation type="submission" date="2023-03" db="EMBL/GenBank/DDBJ databases">
        <title>Draft genome sequence of a Mycolicibacterium mageritense strain H4_3_1 isolated from a hybrid biological-inorganic system reactor.</title>
        <authorList>
            <person name="Feng X."/>
            <person name="Kazama D."/>
            <person name="Sato K."/>
            <person name="Kobayashi H."/>
        </authorList>
    </citation>
    <scope>NUCLEOTIDE SEQUENCE</scope>
    <source>
        <strain evidence="2">H4_3_1</strain>
    </source>
</reference>
<accession>A0AAI8XL34</accession>
<feature type="domain" description="DUF559" evidence="1">
    <location>
        <begin position="213"/>
        <end position="258"/>
    </location>
</feature>
<evidence type="ECO:0000313" key="2">
    <source>
        <dbReference type="EMBL" id="BDY26456.1"/>
    </source>
</evidence>